<dbReference type="AlphaFoldDB" id="A0A7Z1AG63"/>
<reference evidence="2 3" key="1">
    <citation type="submission" date="2016-06" db="EMBL/GenBank/DDBJ databases">
        <title>Genome sequence of endosymbiont of Candidatus Endolucinida thiodiazotropha.</title>
        <authorList>
            <person name="Poehlein A."/>
            <person name="Koenig S."/>
            <person name="Heiden S.E."/>
            <person name="Thuermer A."/>
            <person name="Voget S."/>
            <person name="Daniel R."/>
            <person name="Markert S."/>
            <person name="Gros O."/>
            <person name="Schweder T."/>
        </authorList>
    </citation>
    <scope>NUCLEOTIDE SEQUENCE [LARGE SCALE GENOMIC DNA]</scope>
    <source>
        <strain evidence="2 3">COS</strain>
    </source>
</reference>
<dbReference type="GO" id="GO:0004316">
    <property type="term" value="F:3-oxoacyl-[acyl-carrier-protein] reductase (NADPH) activity"/>
    <property type="evidence" value="ECO:0007669"/>
    <property type="project" value="UniProtKB-EC"/>
</dbReference>
<evidence type="ECO:0000313" key="2">
    <source>
        <dbReference type="EMBL" id="ODJ88795.1"/>
    </source>
</evidence>
<proteinExistence type="inferred from homology"/>
<dbReference type="PANTHER" id="PTHR43544:SF12">
    <property type="entry name" value="NAD(P)-BINDING ROSSMANN-FOLD SUPERFAMILY PROTEIN"/>
    <property type="match status" value="1"/>
</dbReference>
<organism evidence="2 3">
    <name type="scientific">Candidatus Thiodiazotropha endolucinida</name>
    <dbReference type="NCBI Taxonomy" id="1655433"/>
    <lineage>
        <taxon>Bacteria</taxon>
        <taxon>Pseudomonadati</taxon>
        <taxon>Pseudomonadota</taxon>
        <taxon>Gammaproteobacteria</taxon>
        <taxon>Chromatiales</taxon>
        <taxon>Sedimenticolaceae</taxon>
        <taxon>Candidatus Thiodiazotropha</taxon>
    </lineage>
</organism>
<name>A0A7Z1AG63_9GAMM</name>
<keyword evidence="3" id="KW-1185">Reference proteome</keyword>
<dbReference type="Pfam" id="PF00106">
    <property type="entry name" value="adh_short"/>
    <property type="match status" value="1"/>
</dbReference>
<dbReference type="Proteomes" id="UP000094769">
    <property type="component" value="Unassembled WGS sequence"/>
</dbReference>
<dbReference type="PRINTS" id="PR00081">
    <property type="entry name" value="GDHRDH"/>
</dbReference>
<dbReference type="RefSeq" id="WP_320410396.1">
    <property type="nucleotide sequence ID" value="NZ_MARB01000004.1"/>
</dbReference>
<evidence type="ECO:0000256" key="1">
    <source>
        <dbReference type="RuleBase" id="RU000363"/>
    </source>
</evidence>
<dbReference type="PRINTS" id="PR00080">
    <property type="entry name" value="SDRFAMILY"/>
</dbReference>
<dbReference type="EC" id="1.1.1.100" evidence="2"/>
<comment type="similarity">
    <text evidence="1">Belongs to the short-chain dehydrogenases/reductases (SDR) family.</text>
</comment>
<dbReference type="SUPFAM" id="SSF51735">
    <property type="entry name" value="NAD(P)-binding Rossmann-fold domains"/>
    <property type="match status" value="1"/>
</dbReference>
<gene>
    <name evidence="2" type="primary">fabG_2</name>
    <name evidence="2" type="ORF">CODIS_08890</name>
</gene>
<accession>A0A7Z1AG63</accession>
<dbReference type="InterPro" id="IPR002347">
    <property type="entry name" value="SDR_fam"/>
</dbReference>
<dbReference type="PANTHER" id="PTHR43544">
    <property type="entry name" value="SHORT-CHAIN DEHYDROGENASE/REDUCTASE"/>
    <property type="match status" value="1"/>
</dbReference>
<protein>
    <submittedName>
        <fullName evidence="2">3-oxoacyl-[acyl-carrier-protein] reductase FabG</fullName>
        <ecNumber evidence="2">1.1.1.100</ecNumber>
    </submittedName>
</protein>
<keyword evidence="2" id="KW-0560">Oxidoreductase</keyword>
<evidence type="ECO:0000313" key="3">
    <source>
        <dbReference type="Proteomes" id="UP000094769"/>
    </source>
</evidence>
<dbReference type="EMBL" id="MARB01000004">
    <property type="protein sequence ID" value="ODJ88795.1"/>
    <property type="molecule type" value="Genomic_DNA"/>
</dbReference>
<comment type="caution">
    <text evidence="2">The sequence shown here is derived from an EMBL/GenBank/DDBJ whole genome shotgun (WGS) entry which is preliminary data.</text>
</comment>
<sequence>MTDKSVAIVTGANRGLGLETSRQLARLGHHVLMTSRNEVDGQAAQQMLLNEGLDVSYHPLDVRSEASVLAVVQHFRQHHKRLQILVNNAGIFPDPSPEDSASSIFNAEIENVLNGFDTNTLGPLRLCQALIPLMDGEGCVVNVSSGMGQLSEMGGCCPSYRLSKTALNALTRIFSEELKQTQIKINSI</sequence>
<dbReference type="Gene3D" id="3.40.50.720">
    <property type="entry name" value="NAD(P)-binding Rossmann-like Domain"/>
    <property type="match status" value="1"/>
</dbReference>
<dbReference type="InterPro" id="IPR036291">
    <property type="entry name" value="NAD(P)-bd_dom_sf"/>
</dbReference>
<dbReference type="GO" id="GO:0005737">
    <property type="term" value="C:cytoplasm"/>
    <property type="evidence" value="ECO:0007669"/>
    <property type="project" value="TreeGrafter"/>
</dbReference>
<dbReference type="InterPro" id="IPR051468">
    <property type="entry name" value="Fungal_SecMetab_SDRs"/>
</dbReference>